<dbReference type="PANTHER" id="PTHR44591">
    <property type="entry name" value="STRESS RESPONSE REGULATOR PROTEIN 1"/>
    <property type="match status" value="1"/>
</dbReference>
<sequence length="313" mass="34380">MSAPLPSVLFVDDEERILRSLRMLFRGRCEILTTTSGREAVEWVRRRPVHVVVSDQRMPGMTGVEVLREVAAHSPATMRILLTGYADMDAVTASVNDGEIYRFIEKPWVAQYLVDTVEQAARVARHDFALAAARPAASAASPVDTAVAARVAVLDDEGALAAQVRELLPAAVRVEHAPDLEGTLELLADHDVAVVIARLSSADGDVADALKQLKRLRPATLAIVVSSLRDSRLLIGLINEGQVFRFLLQPAPRELLRRGLAAALERHAHLRTQSDLLQRHAVDAPRHEPVATTTGRLLQAWRRLREAAMLRIA</sequence>
<feature type="domain" description="Response regulatory" evidence="3">
    <location>
        <begin position="150"/>
        <end position="264"/>
    </location>
</feature>
<feature type="modified residue" description="4-aspartylphosphate" evidence="2">
    <location>
        <position position="55"/>
    </location>
</feature>
<evidence type="ECO:0000259" key="3">
    <source>
        <dbReference type="PROSITE" id="PS50110"/>
    </source>
</evidence>
<dbReference type="GO" id="GO:0003677">
    <property type="term" value="F:DNA binding"/>
    <property type="evidence" value="ECO:0007669"/>
    <property type="project" value="UniProtKB-KW"/>
</dbReference>
<evidence type="ECO:0000256" key="1">
    <source>
        <dbReference type="ARBA" id="ARBA00022553"/>
    </source>
</evidence>
<dbReference type="CDD" id="cd17569">
    <property type="entry name" value="REC_HupR-like"/>
    <property type="match status" value="1"/>
</dbReference>
<dbReference type="GO" id="GO:0000160">
    <property type="term" value="P:phosphorelay signal transduction system"/>
    <property type="evidence" value="ECO:0007669"/>
    <property type="project" value="InterPro"/>
</dbReference>
<accession>A0A839EXH8</accession>
<proteinExistence type="predicted"/>
<dbReference type="Proteomes" id="UP000550401">
    <property type="component" value="Unassembled WGS sequence"/>
</dbReference>
<keyword evidence="1 2" id="KW-0597">Phosphoprotein</keyword>
<feature type="domain" description="Response regulatory" evidence="3">
    <location>
        <begin position="7"/>
        <end position="121"/>
    </location>
</feature>
<dbReference type="AlphaFoldDB" id="A0A839EXH8"/>
<gene>
    <name evidence="4" type="ORF">FHW12_003640</name>
</gene>
<evidence type="ECO:0000313" key="4">
    <source>
        <dbReference type="EMBL" id="MBA8889397.1"/>
    </source>
</evidence>
<dbReference type="SMART" id="SM00448">
    <property type="entry name" value="REC"/>
    <property type="match status" value="2"/>
</dbReference>
<dbReference type="EMBL" id="JACGXL010000006">
    <property type="protein sequence ID" value="MBA8889397.1"/>
    <property type="molecule type" value="Genomic_DNA"/>
</dbReference>
<protein>
    <submittedName>
        <fullName evidence="4">DNA-binding NtrC family response regulator</fullName>
    </submittedName>
</protein>
<dbReference type="InterPro" id="IPR050595">
    <property type="entry name" value="Bact_response_regulator"/>
</dbReference>
<keyword evidence="4" id="KW-0238">DNA-binding</keyword>
<dbReference type="Gene3D" id="3.40.50.2300">
    <property type="match status" value="2"/>
</dbReference>
<dbReference type="Pfam" id="PF00072">
    <property type="entry name" value="Response_reg"/>
    <property type="match status" value="1"/>
</dbReference>
<dbReference type="SUPFAM" id="SSF52172">
    <property type="entry name" value="CheY-like"/>
    <property type="match status" value="2"/>
</dbReference>
<dbReference type="PANTHER" id="PTHR44591:SF19">
    <property type="entry name" value="TWO-COMPONENT RESPONSE REGULATOR-RELATED"/>
    <property type="match status" value="1"/>
</dbReference>
<evidence type="ECO:0000256" key="2">
    <source>
        <dbReference type="PROSITE-ProRule" id="PRU00169"/>
    </source>
</evidence>
<name>A0A839EXH8_9GAMM</name>
<dbReference type="InterPro" id="IPR011006">
    <property type="entry name" value="CheY-like_superfamily"/>
</dbReference>
<dbReference type="InterPro" id="IPR001789">
    <property type="entry name" value="Sig_transdc_resp-reg_receiver"/>
</dbReference>
<comment type="caution">
    <text evidence="4">The sequence shown here is derived from an EMBL/GenBank/DDBJ whole genome shotgun (WGS) entry which is preliminary data.</text>
</comment>
<comment type="caution">
    <text evidence="2">Lacks conserved residue(s) required for the propagation of feature annotation.</text>
</comment>
<keyword evidence="5" id="KW-1185">Reference proteome</keyword>
<dbReference type="PROSITE" id="PS50110">
    <property type="entry name" value="RESPONSE_REGULATORY"/>
    <property type="match status" value="2"/>
</dbReference>
<reference evidence="4 5" key="1">
    <citation type="submission" date="2020-07" db="EMBL/GenBank/DDBJ databases">
        <title>Genomic Encyclopedia of Type Strains, Phase IV (KMG-V): Genome sequencing to study the core and pangenomes of soil and plant-associated prokaryotes.</title>
        <authorList>
            <person name="Whitman W."/>
        </authorList>
    </citation>
    <scope>NUCLEOTIDE SEQUENCE [LARGE SCALE GENOMIC DNA]</scope>
    <source>
        <strain evidence="4 5">RH2WT43</strain>
    </source>
</reference>
<evidence type="ECO:0000313" key="5">
    <source>
        <dbReference type="Proteomes" id="UP000550401"/>
    </source>
</evidence>
<organism evidence="4 5">
    <name type="scientific">Dokdonella fugitiva</name>
    <dbReference type="NCBI Taxonomy" id="328517"/>
    <lineage>
        <taxon>Bacteria</taxon>
        <taxon>Pseudomonadati</taxon>
        <taxon>Pseudomonadota</taxon>
        <taxon>Gammaproteobacteria</taxon>
        <taxon>Lysobacterales</taxon>
        <taxon>Rhodanobacteraceae</taxon>
        <taxon>Dokdonella</taxon>
    </lineage>
</organism>
<dbReference type="RefSeq" id="WP_182532427.1">
    <property type="nucleotide sequence ID" value="NZ_JACGXL010000006.1"/>
</dbReference>